<keyword evidence="8 10" id="KW-0472">Membrane</keyword>
<evidence type="ECO:0000259" key="14">
    <source>
        <dbReference type="Pfam" id="PF00593"/>
    </source>
</evidence>
<keyword evidence="5 13" id="KW-0732">Signal</keyword>
<feature type="domain" description="TonB-dependent receptor plug" evidence="15">
    <location>
        <begin position="74"/>
        <end position="183"/>
    </location>
</feature>
<accession>A0ABS2KAA1</accession>
<dbReference type="Pfam" id="PF00593">
    <property type="entry name" value="TonB_dep_Rec_b-barrel"/>
    <property type="match status" value="1"/>
</dbReference>
<comment type="subcellular location">
    <subcellularLocation>
        <location evidence="1 10">Cell outer membrane</location>
        <topology evidence="1 10">Multi-pass membrane protein</topology>
    </subcellularLocation>
</comment>
<dbReference type="Gene3D" id="2.40.170.20">
    <property type="entry name" value="TonB-dependent receptor, beta-barrel domain"/>
    <property type="match status" value="1"/>
</dbReference>
<keyword evidence="16" id="KW-0675">Receptor</keyword>
<feature type="signal peptide" evidence="13">
    <location>
        <begin position="1"/>
        <end position="25"/>
    </location>
</feature>
<evidence type="ECO:0000256" key="1">
    <source>
        <dbReference type="ARBA" id="ARBA00004571"/>
    </source>
</evidence>
<sequence length="773" mass="83018">MRTPSCINALAALPLAMLASSMVMAQSNQNSASPPATTPTGKAASAKKPATLQAVNVTASGNPSSPTMPAFPATQVSVTAAQIDDTVNAVDAEDAAKYLPSVFIRKRNEGDTQPVLATRDWGVNSSARSLVYVDDIPISALIANNNTIGAPRWGMVSPDEIDHIDMLYGPYSAAYPGNAMGGVMRIVTRTPDKPVVTIDQTEALQTFNLYGTHGNYATSKTSVTASGRNGKLSWFVGANSANSFSQPLTFITSGSTPAGTTGTIPALNKVGQTANVLGAGGLLHTRMVNLDGKFAYDITPWLQAAYWVGYWSNDGQSHAQTYLSNASGEPTYGKAAGFASNTYSIVEHHLMQAASLKTDTKGDFDGSLVVTHYNFIKDDQWSPYGVLANTAFTPNGLAASYAGTNWSTADLQGTWRPEGYGGAHEVSAGVHADEYTLANPTYNTQIWQDPSSITSLYSAGSGKTRTNALWLQDAWQLAPDWLATFGGRYEQWKASDGFNFSGHTAVYQPTERASGFSPKATLRWDMAPTWQLTGSVAKSLRFPTVGELYQLVSTGSTFSSPNPNLKPERDLSGELALEHALSDGSVRLSLFDENTRNALISQTSTLANYPVPVTYTMNVNEVRNRGIELAAQQNNVLIQGLELSGSVTFVDSTTLSDPGFVSVAGTTADGKHVPYVPRWRATAVATYRPTAAWAFTLAGRYSGKQYSTLDNTDNTPNVFGAFDKFLVFDAHVAYQISARLSASLGIDNLTNEKYFLYHPFPQRTYVGSIKFRL</sequence>
<dbReference type="InterPro" id="IPR000531">
    <property type="entry name" value="Beta-barrel_TonB"/>
</dbReference>
<feature type="chain" id="PRO_5046777538" evidence="13">
    <location>
        <begin position="26"/>
        <end position="773"/>
    </location>
</feature>
<keyword evidence="3 10" id="KW-1134">Transmembrane beta strand</keyword>
<evidence type="ECO:0000256" key="4">
    <source>
        <dbReference type="ARBA" id="ARBA00022692"/>
    </source>
</evidence>
<evidence type="ECO:0000256" key="7">
    <source>
        <dbReference type="ARBA" id="ARBA00023077"/>
    </source>
</evidence>
<comment type="caution">
    <text evidence="16">The sequence shown here is derived from an EMBL/GenBank/DDBJ whole genome shotgun (WGS) entry which is preliminary data.</text>
</comment>
<comment type="similarity">
    <text evidence="10 11">Belongs to the TonB-dependent receptor family.</text>
</comment>
<dbReference type="SUPFAM" id="SSF56935">
    <property type="entry name" value="Porins"/>
    <property type="match status" value="1"/>
</dbReference>
<keyword evidence="7 11" id="KW-0798">TonB box</keyword>
<keyword evidence="4 10" id="KW-0812">Transmembrane</keyword>
<evidence type="ECO:0000256" key="9">
    <source>
        <dbReference type="ARBA" id="ARBA00023237"/>
    </source>
</evidence>
<feature type="domain" description="TonB-dependent receptor-like beta-barrel" evidence="14">
    <location>
        <begin position="306"/>
        <end position="749"/>
    </location>
</feature>
<dbReference type="Proteomes" id="UP001430149">
    <property type="component" value="Unassembled WGS sequence"/>
</dbReference>
<dbReference type="PANTHER" id="PTHR30069:SF53">
    <property type="entry name" value="COLICIN I RECEPTOR-RELATED"/>
    <property type="match status" value="1"/>
</dbReference>
<evidence type="ECO:0000256" key="3">
    <source>
        <dbReference type="ARBA" id="ARBA00022452"/>
    </source>
</evidence>
<feature type="region of interest" description="Disordered" evidence="12">
    <location>
        <begin position="28"/>
        <end position="48"/>
    </location>
</feature>
<evidence type="ECO:0000256" key="5">
    <source>
        <dbReference type="ARBA" id="ARBA00022729"/>
    </source>
</evidence>
<evidence type="ECO:0000256" key="2">
    <source>
        <dbReference type="ARBA" id="ARBA00022448"/>
    </source>
</evidence>
<evidence type="ECO:0000256" key="13">
    <source>
        <dbReference type="SAM" id="SignalP"/>
    </source>
</evidence>
<evidence type="ECO:0000256" key="10">
    <source>
        <dbReference type="PROSITE-ProRule" id="PRU01360"/>
    </source>
</evidence>
<reference evidence="16" key="1">
    <citation type="submission" date="2020-10" db="EMBL/GenBank/DDBJ databases">
        <title>Phylogeny of dyella-like bacteria.</title>
        <authorList>
            <person name="Fu J."/>
        </authorList>
    </citation>
    <scope>NUCLEOTIDE SEQUENCE</scope>
    <source>
        <strain evidence="16">DHOC52</strain>
    </source>
</reference>
<organism evidence="16 17">
    <name type="scientific">Dyella flava</name>
    <dbReference type="NCBI Taxonomy" id="1920170"/>
    <lineage>
        <taxon>Bacteria</taxon>
        <taxon>Pseudomonadati</taxon>
        <taxon>Pseudomonadota</taxon>
        <taxon>Gammaproteobacteria</taxon>
        <taxon>Lysobacterales</taxon>
        <taxon>Rhodanobacteraceae</taxon>
        <taxon>Dyella</taxon>
    </lineage>
</organism>
<dbReference type="InterPro" id="IPR012910">
    <property type="entry name" value="Plug_dom"/>
</dbReference>
<dbReference type="InterPro" id="IPR039426">
    <property type="entry name" value="TonB-dep_rcpt-like"/>
</dbReference>
<evidence type="ECO:0000313" key="17">
    <source>
        <dbReference type="Proteomes" id="UP001430149"/>
    </source>
</evidence>
<evidence type="ECO:0000256" key="11">
    <source>
        <dbReference type="RuleBase" id="RU003357"/>
    </source>
</evidence>
<protein>
    <submittedName>
        <fullName evidence="16">TonB-dependent receptor</fullName>
    </submittedName>
</protein>
<dbReference type="InterPro" id="IPR037066">
    <property type="entry name" value="Plug_dom_sf"/>
</dbReference>
<evidence type="ECO:0000256" key="12">
    <source>
        <dbReference type="SAM" id="MobiDB-lite"/>
    </source>
</evidence>
<name>A0ABS2KAA1_9GAMM</name>
<evidence type="ECO:0000256" key="6">
    <source>
        <dbReference type="ARBA" id="ARBA00023065"/>
    </source>
</evidence>
<dbReference type="PROSITE" id="PS52016">
    <property type="entry name" value="TONB_DEPENDENT_REC_3"/>
    <property type="match status" value="1"/>
</dbReference>
<gene>
    <name evidence="16" type="ORF">ISP19_20220</name>
</gene>
<proteinExistence type="inferred from homology"/>
<keyword evidence="2 10" id="KW-0813">Transport</keyword>
<evidence type="ECO:0000259" key="15">
    <source>
        <dbReference type="Pfam" id="PF07715"/>
    </source>
</evidence>
<evidence type="ECO:0000313" key="16">
    <source>
        <dbReference type="EMBL" id="MBM7127707.1"/>
    </source>
</evidence>
<dbReference type="InterPro" id="IPR036942">
    <property type="entry name" value="Beta-barrel_TonB_sf"/>
</dbReference>
<dbReference type="Pfam" id="PF07715">
    <property type="entry name" value="Plug"/>
    <property type="match status" value="1"/>
</dbReference>
<dbReference type="PANTHER" id="PTHR30069">
    <property type="entry name" value="TONB-DEPENDENT OUTER MEMBRANE RECEPTOR"/>
    <property type="match status" value="1"/>
</dbReference>
<feature type="compositionally biased region" description="Polar residues" evidence="12">
    <location>
        <begin position="28"/>
        <end position="40"/>
    </location>
</feature>
<evidence type="ECO:0000256" key="8">
    <source>
        <dbReference type="ARBA" id="ARBA00023136"/>
    </source>
</evidence>
<dbReference type="EMBL" id="JADIKE010000039">
    <property type="protein sequence ID" value="MBM7127707.1"/>
    <property type="molecule type" value="Genomic_DNA"/>
</dbReference>
<dbReference type="Gene3D" id="2.170.130.10">
    <property type="entry name" value="TonB-dependent receptor, plug domain"/>
    <property type="match status" value="1"/>
</dbReference>
<keyword evidence="17" id="KW-1185">Reference proteome</keyword>
<keyword evidence="6" id="KW-0406">Ion transport</keyword>
<dbReference type="RefSeq" id="WP_204684216.1">
    <property type="nucleotide sequence ID" value="NZ_BSNR01000014.1"/>
</dbReference>
<dbReference type="CDD" id="cd01347">
    <property type="entry name" value="ligand_gated_channel"/>
    <property type="match status" value="1"/>
</dbReference>
<keyword evidence="9 10" id="KW-0998">Cell outer membrane</keyword>